<feature type="transmembrane region" description="Helical" evidence="5">
    <location>
        <begin position="114"/>
        <end position="133"/>
    </location>
</feature>
<dbReference type="Pfam" id="PF07681">
    <property type="entry name" value="DoxX"/>
    <property type="match status" value="1"/>
</dbReference>
<keyword evidence="7" id="KW-1185">Reference proteome</keyword>
<protein>
    <submittedName>
        <fullName evidence="6">DoxX family membrane protein</fullName>
    </submittedName>
</protein>
<organism evidence="6 7">
    <name type="scientific">Zhouia spongiae</name>
    <dbReference type="NCBI Taxonomy" id="2202721"/>
    <lineage>
        <taxon>Bacteria</taxon>
        <taxon>Pseudomonadati</taxon>
        <taxon>Bacteroidota</taxon>
        <taxon>Flavobacteriia</taxon>
        <taxon>Flavobacteriales</taxon>
        <taxon>Flavobacteriaceae</taxon>
        <taxon>Zhouia</taxon>
    </lineage>
</organism>
<evidence type="ECO:0000256" key="3">
    <source>
        <dbReference type="ARBA" id="ARBA00022989"/>
    </source>
</evidence>
<evidence type="ECO:0000256" key="2">
    <source>
        <dbReference type="ARBA" id="ARBA00022692"/>
    </source>
</evidence>
<feature type="transmembrane region" description="Helical" evidence="5">
    <location>
        <begin position="83"/>
        <end position="102"/>
    </location>
</feature>
<evidence type="ECO:0000313" key="7">
    <source>
        <dbReference type="Proteomes" id="UP000829476"/>
    </source>
</evidence>
<feature type="transmembrane region" description="Helical" evidence="5">
    <location>
        <begin position="267"/>
        <end position="286"/>
    </location>
</feature>
<feature type="transmembrane region" description="Helical" evidence="5">
    <location>
        <begin position="227"/>
        <end position="246"/>
    </location>
</feature>
<comment type="subcellular location">
    <subcellularLocation>
        <location evidence="1">Membrane</location>
        <topology evidence="1">Multi-pass membrane protein</topology>
    </subcellularLocation>
</comment>
<evidence type="ECO:0000313" key="6">
    <source>
        <dbReference type="EMBL" id="UNZ00180.1"/>
    </source>
</evidence>
<name>A0ABY3YRK8_9FLAO</name>
<keyword evidence="2 5" id="KW-0812">Transmembrane</keyword>
<keyword evidence="3 5" id="KW-1133">Transmembrane helix</keyword>
<keyword evidence="4 5" id="KW-0472">Membrane</keyword>
<proteinExistence type="predicted"/>
<gene>
    <name evidence="6" type="ORF">MQE36_07505</name>
</gene>
<evidence type="ECO:0000256" key="5">
    <source>
        <dbReference type="SAM" id="Phobius"/>
    </source>
</evidence>
<feature type="transmembrane region" description="Helical" evidence="5">
    <location>
        <begin position="196"/>
        <end position="215"/>
    </location>
</feature>
<reference evidence="6 7" key="1">
    <citation type="journal article" date="2018" name="Int. J. Syst. Evol. Microbiol.">
        <title>Zhouia spongiae sp. nov., isolated from a marine sponge.</title>
        <authorList>
            <person name="Zhuang L."/>
            <person name="Lin B."/>
            <person name="Qin F."/>
            <person name="Luo L."/>
        </authorList>
    </citation>
    <scope>NUCLEOTIDE SEQUENCE [LARGE SCALE GENOMIC DNA]</scope>
    <source>
        <strain evidence="6 7">HN-Y44</strain>
    </source>
</reference>
<sequence length="426" mass="50126">MTKTTSFPDNQNFIQTLFFRLFFCYYILYAFPFPLEYIPFGHYFGMWTYDFWKWLVPIVAENIFHIDKELTLPNGSGDTTFNYIQVFTQLLIAILATTIWTLSSNKRKTHSKLYIYLIVYLRYYLAFYMLSYGSSKLFVNQFSSLSLFDLITPYGDSSPMGLMWNFMEYSDSYTIFSGVSEIIGGLLLMFRRTTKLGALVTFGVMLNVFMMNLSYDIPVKLFSSHLMIIALFILSPHLKSLTNFFILNKPAMPVSIDKYFVKRKLNIAGLIFKTIFILFLLITFTTNQIRRHNINRDIASYPELYGIYTINSFSKNGKEIIPLATDSLHWKKMVVDKYSTAIIKLDDSKEYYKNETDTTSRNLKLTLYRDSLSVYNLKYQKSDSILNLEGTYLQDTLKIELTKKDHTQFRLLKRGFNWINEYPYNR</sequence>
<evidence type="ECO:0000256" key="1">
    <source>
        <dbReference type="ARBA" id="ARBA00004141"/>
    </source>
</evidence>
<accession>A0ABY3YRK8</accession>
<dbReference type="Proteomes" id="UP000829476">
    <property type="component" value="Chromosome"/>
</dbReference>
<dbReference type="InterPro" id="IPR032808">
    <property type="entry name" value="DoxX"/>
</dbReference>
<evidence type="ECO:0000256" key="4">
    <source>
        <dbReference type="ARBA" id="ARBA00023136"/>
    </source>
</evidence>
<dbReference type="RefSeq" id="WP_242938547.1">
    <property type="nucleotide sequence ID" value="NZ_CP094326.1"/>
</dbReference>
<feature type="transmembrane region" description="Helical" evidence="5">
    <location>
        <begin position="172"/>
        <end position="189"/>
    </location>
</feature>
<dbReference type="EMBL" id="CP094326">
    <property type="protein sequence ID" value="UNZ00180.1"/>
    <property type="molecule type" value="Genomic_DNA"/>
</dbReference>